<dbReference type="EMBL" id="APPJ01000004">
    <property type="protein sequence ID" value="ENV18839.1"/>
    <property type="molecule type" value="Genomic_DNA"/>
</dbReference>
<keyword evidence="2" id="KW-1185">Reference proteome</keyword>
<evidence type="ECO:0000313" key="1">
    <source>
        <dbReference type="EMBL" id="ENV18839.1"/>
    </source>
</evidence>
<dbReference type="Proteomes" id="UP000013148">
    <property type="component" value="Unassembled WGS sequence"/>
</dbReference>
<protein>
    <submittedName>
        <fullName evidence="1">Uncharacterized protein</fullName>
    </submittedName>
</protein>
<dbReference type="AlphaFoldDB" id="N8YBY6"/>
<comment type="caution">
    <text evidence="1">The sequence shown here is derived from an EMBL/GenBank/DDBJ whole genome shotgun (WGS) entry which is preliminary data.</text>
</comment>
<accession>N8YBY6</accession>
<evidence type="ECO:0000313" key="2">
    <source>
        <dbReference type="Proteomes" id="UP000013148"/>
    </source>
</evidence>
<reference evidence="1 2" key="1">
    <citation type="submission" date="2013-02" db="EMBL/GenBank/DDBJ databases">
        <title>The Genome Sequence of Acinetobacter guillouiae NIPH 991.</title>
        <authorList>
            <consortium name="The Broad Institute Genome Sequencing Platform"/>
            <consortium name="The Broad Institute Genome Sequencing Center for Infectious Disease"/>
            <person name="Cerqueira G."/>
            <person name="Feldgarden M."/>
            <person name="Courvalin P."/>
            <person name="Perichon B."/>
            <person name="Grillot-Courvalin C."/>
            <person name="Clermont D."/>
            <person name="Rocha E."/>
            <person name="Yoon E.-J."/>
            <person name="Nemec A."/>
            <person name="Walker B."/>
            <person name="Young S.K."/>
            <person name="Zeng Q."/>
            <person name="Gargeya S."/>
            <person name="Fitzgerald M."/>
            <person name="Haas B."/>
            <person name="Abouelleil A."/>
            <person name="Alvarado L."/>
            <person name="Arachchi H.M."/>
            <person name="Berlin A.M."/>
            <person name="Chapman S.B."/>
            <person name="Dewar J."/>
            <person name="Goldberg J."/>
            <person name="Griggs A."/>
            <person name="Gujja S."/>
            <person name="Hansen M."/>
            <person name="Howarth C."/>
            <person name="Imamovic A."/>
            <person name="Larimer J."/>
            <person name="McCowan C."/>
            <person name="Murphy C."/>
            <person name="Neiman D."/>
            <person name="Pearson M."/>
            <person name="Priest M."/>
            <person name="Roberts A."/>
            <person name="Saif S."/>
            <person name="Shea T."/>
            <person name="Sisk P."/>
            <person name="Sykes S."/>
            <person name="Wortman J."/>
            <person name="Nusbaum C."/>
            <person name="Birren B."/>
        </authorList>
    </citation>
    <scope>NUCLEOTIDE SEQUENCE [LARGE SCALE GENOMIC DNA]</scope>
    <source>
        <strain evidence="1 2">NIPH 991</strain>
    </source>
</reference>
<name>N8YBY6_ACIGI</name>
<gene>
    <name evidence="1" type="ORF">F964_00639</name>
</gene>
<organism evidence="1 2">
    <name type="scientific">Acinetobacter guillouiae NIPH 991</name>
    <dbReference type="NCBI Taxonomy" id="1217656"/>
    <lineage>
        <taxon>Bacteria</taxon>
        <taxon>Pseudomonadati</taxon>
        <taxon>Pseudomonadota</taxon>
        <taxon>Gammaproteobacteria</taxon>
        <taxon>Moraxellales</taxon>
        <taxon>Moraxellaceae</taxon>
        <taxon>Acinetobacter</taxon>
    </lineage>
</organism>
<sequence length="37" mass="4232">MTVIIIFYFRITGNEAKFALSSQLKELKLKNADLSID</sequence>
<proteinExistence type="predicted"/>
<dbReference type="HOGENOM" id="CLU_3338953_0_0_6"/>